<dbReference type="Gene3D" id="3.20.20.220">
    <property type="match status" value="1"/>
</dbReference>
<dbReference type="InterPro" id="IPR002872">
    <property type="entry name" value="Proline_DH_dom"/>
</dbReference>
<evidence type="ECO:0000313" key="10">
    <source>
        <dbReference type="EMBL" id="GBF91745.1"/>
    </source>
</evidence>
<proteinExistence type="inferred from homology"/>
<dbReference type="InterPro" id="IPR011992">
    <property type="entry name" value="EF-hand-dom_pair"/>
</dbReference>
<dbReference type="GO" id="GO:0010133">
    <property type="term" value="P:L-proline catabolic process to L-glutamate"/>
    <property type="evidence" value="ECO:0007669"/>
    <property type="project" value="TreeGrafter"/>
</dbReference>
<reference evidence="10 11" key="1">
    <citation type="journal article" date="2018" name="Sci. Rep.">
        <title>Raphidocelis subcapitata (=Pseudokirchneriella subcapitata) provides an insight into genome evolution and environmental adaptations in the Sphaeropleales.</title>
        <authorList>
            <person name="Suzuki S."/>
            <person name="Yamaguchi H."/>
            <person name="Nakajima N."/>
            <person name="Kawachi M."/>
        </authorList>
    </citation>
    <scope>NUCLEOTIDE SEQUENCE [LARGE SCALE GENOMIC DNA]</scope>
    <source>
        <strain evidence="10 11">NIES-35</strain>
    </source>
</reference>
<protein>
    <recommendedName>
        <fullName evidence="2 6">Proline dehydrogenase</fullName>
        <ecNumber evidence="2 6">1.5.5.2</ecNumber>
    </recommendedName>
</protein>
<dbReference type="AlphaFoldDB" id="A0A2V0P3T4"/>
<dbReference type="GO" id="GO:0004657">
    <property type="term" value="F:proline dehydrogenase activity"/>
    <property type="evidence" value="ECO:0007669"/>
    <property type="project" value="UniProtKB-EC"/>
</dbReference>
<dbReference type="Pfam" id="PF01619">
    <property type="entry name" value="Pro_dh"/>
    <property type="match status" value="1"/>
</dbReference>
<dbReference type="GO" id="GO:0005739">
    <property type="term" value="C:mitochondrion"/>
    <property type="evidence" value="ECO:0007669"/>
    <property type="project" value="TreeGrafter"/>
</dbReference>
<evidence type="ECO:0000256" key="5">
    <source>
        <dbReference type="ARBA" id="ARBA00023062"/>
    </source>
</evidence>
<sequence length="629" mass="66204">MALAWSWGPAMLAPVALNRALAAAAVAGARSSDAAPLGAAAFQQRKWQPAAAARPPPPWALRVPASTAHFSARASGGSGAPASAAPAAAPAAAAPAAATPAAAAAPAAGAPGPKLNFDDPRAVFKQASMADLVRAYVVLAVCRMDPVVRNADALLRAARRWLGDRAAFAAVRPTFFRQFCAGETEADIWPTIRFLQANGVRAIIDFAAEDDVESSGSNQKPKHAAGAPAGAAAPPDGRAAASAAAAAAATDALSRAEGVVGRVYRYEDEAACDKHVSIFRAAISTAAGLPGPGFAAVKATALGNPLLLERMSAALAQVRELFARGDTDGDRAVDAREFAALYRQLLPHASDETVDRAFGSLDLERSGRLDIVDWTNRVQLKHFPALAERIRQHGTNTDLSRQYVARALSSGEVELADAMLGRVRALAEAAAAGGVRLMIDAEHTYFQPAIDHTAKALAREWNRDVPIVFNTYQAYLKGSFQLLMEDMERARRDGYRFGAKLVRGAYLTCLRAMLREVKEGGAEVMIASHNQDSIELAVSEMARLGLPPSGGGVYFGQLLGMADALTFTLGQNGYEAFKYVPYGPIAQVLPYLVRRAQENSAVVQGAGTTRQMGMLRAEIGRRVMGGGLG</sequence>
<evidence type="ECO:0000256" key="2">
    <source>
        <dbReference type="ARBA" id="ARBA00012695"/>
    </source>
</evidence>
<comment type="caution">
    <text evidence="10">The sequence shown here is derived from an EMBL/GenBank/DDBJ whole genome shotgun (WGS) entry which is preliminary data.</text>
</comment>
<dbReference type="GO" id="GO:0071949">
    <property type="term" value="F:FAD binding"/>
    <property type="evidence" value="ECO:0007669"/>
    <property type="project" value="TreeGrafter"/>
</dbReference>
<comment type="similarity">
    <text evidence="1 6">Belongs to the proline oxidase family.</text>
</comment>
<keyword evidence="8" id="KW-0732">Signal</keyword>
<dbReference type="SUPFAM" id="SSF47473">
    <property type="entry name" value="EF-hand"/>
    <property type="match status" value="1"/>
</dbReference>
<dbReference type="InterPro" id="IPR015659">
    <property type="entry name" value="Proline_oxidase"/>
</dbReference>
<feature type="domain" description="EF-hand" evidence="9">
    <location>
        <begin position="313"/>
        <end position="348"/>
    </location>
</feature>
<dbReference type="SUPFAM" id="SSF51730">
    <property type="entry name" value="FAD-linked oxidoreductase"/>
    <property type="match status" value="1"/>
</dbReference>
<dbReference type="InterPro" id="IPR029041">
    <property type="entry name" value="FAD-linked_oxidoreductase-like"/>
</dbReference>
<dbReference type="PANTHER" id="PTHR13914:SF0">
    <property type="entry name" value="PROLINE DEHYDROGENASE 1, MITOCHONDRIAL"/>
    <property type="match status" value="1"/>
</dbReference>
<evidence type="ECO:0000256" key="4">
    <source>
        <dbReference type="ARBA" id="ARBA00023002"/>
    </source>
</evidence>
<comment type="cofactor">
    <cofactor evidence="6">
        <name>FAD</name>
        <dbReference type="ChEBI" id="CHEBI:57692"/>
    </cofactor>
</comment>
<gene>
    <name evidence="10" type="ORF">Rsub_04049</name>
</gene>
<dbReference type="Gene3D" id="1.10.238.10">
    <property type="entry name" value="EF-hand"/>
    <property type="match status" value="1"/>
</dbReference>
<comment type="catalytic activity">
    <reaction evidence="6">
        <text>L-proline + a quinone = (S)-1-pyrroline-5-carboxylate + a quinol + H(+)</text>
        <dbReference type="Rhea" id="RHEA:23784"/>
        <dbReference type="ChEBI" id="CHEBI:15378"/>
        <dbReference type="ChEBI" id="CHEBI:17388"/>
        <dbReference type="ChEBI" id="CHEBI:24646"/>
        <dbReference type="ChEBI" id="CHEBI:60039"/>
        <dbReference type="ChEBI" id="CHEBI:132124"/>
        <dbReference type="EC" id="1.5.5.2"/>
    </reaction>
</comment>
<comment type="function">
    <text evidence="6">Converts proline to delta-1-pyrroline-5-carboxylate.</text>
</comment>
<feature type="region of interest" description="Disordered" evidence="7">
    <location>
        <begin position="213"/>
        <end position="236"/>
    </location>
</feature>
<evidence type="ECO:0000256" key="8">
    <source>
        <dbReference type="SAM" id="SignalP"/>
    </source>
</evidence>
<dbReference type="Proteomes" id="UP000247498">
    <property type="component" value="Unassembled WGS sequence"/>
</dbReference>
<evidence type="ECO:0000256" key="3">
    <source>
        <dbReference type="ARBA" id="ARBA00022837"/>
    </source>
</evidence>
<dbReference type="EMBL" id="BDRX01000026">
    <property type="protein sequence ID" value="GBF91745.1"/>
    <property type="molecule type" value="Genomic_DNA"/>
</dbReference>
<evidence type="ECO:0000256" key="7">
    <source>
        <dbReference type="SAM" id="MobiDB-lite"/>
    </source>
</evidence>
<dbReference type="PROSITE" id="PS50222">
    <property type="entry name" value="EF_HAND_2"/>
    <property type="match status" value="1"/>
</dbReference>
<dbReference type="InParanoid" id="A0A2V0P3T4"/>
<dbReference type="OrthoDB" id="5464at2759"/>
<organism evidence="10 11">
    <name type="scientific">Raphidocelis subcapitata</name>
    <dbReference type="NCBI Taxonomy" id="307507"/>
    <lineage>
        <taxon>Eukaryota</taxon>
        <taxon>Viridiplantae</taxon>
        <taxon>Chlorophyta</taxon>
        <taxon>core chlorophytes</taxon>
        <taxon>Chlorophyceae</taxon>
        <taxon>CS clade</taxon>
        <taxon>Sphaeropleales</taxon>
        <taxon>Selenastraceae</taxon>
        <taxon>Raphidocelis</taxon>
    </lineage>
</organism>
<evidence type="ECO:0000256" key="6">
    <source>
        <dbReference type="RuleBase" id="RU364054"/>
    </source>
</evidence>
<dbReference type="InterPro" id="IPR018247">
    <property type="entry name" value="EF_Hand_1_Ca_BS"/>
</dbReference>
<keyword evidence="6" id="KW-0274">FAD</keyword>
<evidence type="ECO:0000259" key="9">
    <source>
        <dbReference type="PROSITE" id="PS50222"/>
    </source>
</evidence>
<feature type="signal peptide" evidence="8">
    <location>
        <begin position="1"/>
        <end position="23"/>
    </location>
</feature>
<keyword evidence="4 6" id="KW-0560">Oxidoreductase</keyword>
<feature type="compositionally biased region" description="Low complexity" evidence="7">
    <location>
        <begin position="224"/>
        <end position="236"/>
    </location>
</feature>
<dbReference type="GO" id="GO:0005509">
    <property type="term" value="F:calcium ion binding"/>
    <property type="evidence" value="ECO:0007669"/>
    <property type="project" value="InterPro"/>
</dbReference>
<dbReference type="STRING" id="307507.A0A2V0P3T4"/>
<dbReference type="PANTHER" id="PTHR13914">
    <property type="entry name" value="PROLINE OXIDASE"/>
    <property type="match status" value="1"/>
</dbReference>
<evidence type="ECO:0000313" key="11">
    <source>
        <dbReference type="Proteomes" id="UP000247498"/>
    </source>
</evidence>
<accession>A0A2V0P3T4</accession>
<keyword evidence="6" id="KW-0285">Flavoprotein</keyword>
<keyword evidence="5 6" id="KW-0642">Proline metabolism</keyword>
<keyword evidence="3" id="KW-0106">Calcium</keyword>
<keyword evidence="11" id="KW-1185">Reference proteome</keyword>
<evidence type="ECO:0000256" key="1">
    <source>
        <dbReference type="ARBA" id="ARBA00005869"/>
    </source>
</evidence>
<name>A0A2V0P3T4_9CHLO</name>
<feature type="chain" id="PRO_5016064651" description="Proline dehydrogenase" evidence="8">
    <location>
        <begin position="24"/>
        <end position="629"/>
    </location>
</feature>
<dbReference type="InterPro" id="IPR002048">
    <property type="entry name" value="EF_hand_dom"/>
</dbReference>
<dbReference type="PROSITE" id="PS00018">
    <property type="entry name" value="EF_HAND_1"/>
    <property type="match status" value="1"/>
</dbReference>
<dbReference type="EC" id="1.5.5.2" evidence="2 6"/>